<evidence type="ECO:0000313" key="16">
    <source>
        <dbReference type="Proteomes" id="UP000031627"/>
    </source>
</evidence>
<evidence type="ECO:0000256" key="6">
    <source>
        <dbReference type="ARBA" id="ARBA00022679"/>
    </source>
</evidence>
<evidence type="ECO:0000256" key="5">
    <source>
        <dbReference type="ARBA" id="ARBA00022605"/>
    </source>
</evidence>
<dbReference type="OrthoDB" id="9769912at2"/>
<dbReference type="NCBIfam" id="TIGR00191">
    <property type="entry name" value="thrB"/>
    <property type="match status" value="1"/>
</dbReference>
<evidence type="ECO:0000256" key="1">
    <source>
        <dbReference type="ARBA" id="ARBA00005015"/>
    </source>
</evidence>
<evidence type="ECO:0000256" key="9">
    <source>
        <dbReference type="ARBA" id="ARBA00022777"/>
    </source>
</evidence>
<evidence type="ECO:0000256" key="7">
    <source>
        <dbReference type="ARBA" id="ARBA00022697"/>
    </source>
</evidence>
<dbReference type="PANTHER" id="PTHR20861">
    <property type="entry name" value="HOMOSERINE/4-DIPHOSPHOCYTIDYL-2-C-METHYL-D-ERYTHRITOL KINASE"/>
    <property type="match status" value="1"/>
</dbReference>
<gene>
    <name evidence="12 15" type="primary">thrB</name>
    <name evidence="15" type="ORF">TGUWTKB_5650</name>
</gene>
<dbReference type="SUPFAM" id="SSF55060">
    <property type="entry name" value="GHMP Kinase, C-terminal domain"/>
    <property type="match status" value="1"/>
</dbReference>
<dbReference type="PIRSF" id="PIRSF000676">
    <property type="entry name" value="Homoser_kin"/>
    <property type="match status" value="1"/>
</dbReference>
<dbReference type="Gene3D" id="3.30.70.890">
    <property type="entry name" value="GHMP kinase, C-terminal domain"/>
    <property type="match status" value="1"/>
</dbReference>
<dbReference type="RefSeq" id="WP_041063361.1">
    <property type="nucleotide sequence ID" value="NZ_AP014521.1"/>
</dbReference>
<comment type="similarity">
    <text evidence="2 12">Belongs to the GHMP kinase family. Homoserine kinase subfamily.</text>
</comment>
<accession>A0A090BWL0</accession>
<dbReference type="KEGG" id="sbw:TGUWTKB_5650"/>
<dbReference type="SUPFAM" id="SSF54211">
    <property type="entry name" value="Ribosomal protein S5 domain 2-like"/>
    <property type="match status" value="1"/>
</dbReference>
<sequence>MIKIYAPASIGNINVGFDVLGMAISPVDGSLLGDFVTVKSANSFSLKIKGKFANELPLELNKNIVWNCWKNFCNFIQRNIDIEIILEKNIPISSGLGSSACSTVATLLAINIFLKNPLNYQELLIMMGKIEGEIAGSIHYDNVAPCLFGGLQIILNQEKNITQKIPIFKNWIWIIAYPGYKLSTAKSRSILPKKYYKETCIKHSRLLSGFIHACHTKQCDLAIKLMQDIIAEPYRIKLLPKFFNMRESLKIIGALSSGISGSGPSVFAICDKQEIAIKIADWLKKNYLQNNKGFVHICKVDDLGARKLG</sequence>
<dbReference type="InterPro" id="IPR020568">
    <property type="entry name" value="Ribosomal_Su5_D2-typ_SF"/>
</dbReference>
<keyword evidence="5 12" id="KW-0028">Amino-acid biosynthesis</keyword>
<keyword evidence="6 12" id="KW-0808">Transferase</keyword>
<evidence type="ECO:0000256" key="11">
    <source>
        <dbReference type="ARBA" id="ARBA00049375"/>
    </source>
</evidence>
<feature type="domain" description="GHMP kinase C-terminal" evidence="14">
    <location>
        <begin position="220"/>
        <end position="287"/>
    </location>
</feature>
<evidence type="ECO:0000259" key="13">
    <source>
        <dbReference type="Pfam" id="PF00288"/>
    </source>
</evidence>
<comment type="function">
    <text evidence="12">Catalyzes the ATP-dependent phosphorylation of L-homoserine to L-homoserine phosphate.</text>
</comment>
<dbReference type="EC" id="2.7.1.39" evidence="3 12"/>
<feature type="domain" description="GHMP kinase N-terminal" evidence="13">
    <location>
        <begin position="63"/>
        <end position="150"/>
    </location>
</feature>
<comment type="catalytic activity">
    <reaction evidence="11 12">
        <text>L-homoserine + ATP = O-phospho-L-homoserine + ADP + H(+)</text>
        <dbReference type="Rhea" id="RHEA:13985"/>
        <dbReference type="ChEBI" id="CHEBI:15378"/>
        <dbReference type="ChEBI" id="CHEBI:30616"/>
        <dbReference type="ChEBI" id="CHEBI:57476"/>
        <dbReference type="ChEBI" id="CHEBI:57590"/>
        <dbReference type="ChEBI" id="CHEBI:456216"/>
        <dbReference type="EC" id="2.7.1.39"/>
    </reaction>
</comment>
<dbReference type="GO" id="GO:0005737">
    <property type="term" value="C:cytoplasm"/>
    <property type="evidence" value="ECO:0007669"/>
    <property type="project" value="UniProtKB-SubCell"/>
</dbReference>
<keyword evidence="8 12" id="KW-0547">Nucleotide-binding</keyword>
<protein>
    <recommendedName>
        <fullName evidence="4 12">Homoserine kinase</fullName>
        <shortName evidence="12">HK</shortName>
        <shortName evidence="12">HSK</shortName>
        <ecNumber evidence="3 12">2.7.1.39</ecNumber>
    </recommendedName>
</protein>
<feature type="binding site" evidence="12">
    <location>
        <begin position="91"/>
        <end position="101"/>
    </location>
    <ligand>
        <name>ATP</name>
        <dbReference type="ChEBI" id="CHEBI:30616"/>
    </ligand>
</feature>
<evidence type="ECO:0000256" key="8">
    <source>
        <dbReference type="ARBA" id="ARBA00022741"/>
    </source>
</evidence>
<evidence type="ECO:0000256" key="2">
    <source>
        <dbReference type="ARBA" id="ARBA00007370"/>
    </source>
</evidence>
<dbReference type="NCBIfam" id="NF002288">
    <property type="entry name" value="PRK01212.1-4"/>
    <property type="match status" value="1"/>
</dbReference>
<organism evidence="15 16">
    <name type="scientific">Candidatus Tachikawaea gelatinosa</name>
    <dbReference type="NCBI Taxonomy" id="1410383"/>
    <lineage>
        <taxon>Bacteria</taxon>
        <taxon>Pseudomonadati</taxon>
        <taxon>Pseudomonadota</taxon>
        <taxon>Gammaproteobacteria</taxon>
        <taxon>Enterobacterales</taxon>
        <taxon>Enterobacteriaceae</taxon>
        <taxon>Candidatus Tachikawaea</taxon>
    </lineage>
</organism>
<keyword evidence="9 12" id="KW-0418">Kinase</keyword>
<dbReference type="InterPro" id="IPR000870">
    <property type="entry name" value="Homoserine_kinase"/>
</dbReference>
<comment type="subcellular location">
    <subcellularLocation>
        <location evidence="12">Cytoplasm</location>
    </subcellularLocation>
</comment>
<dbReference type="InterPro" id="IPR036554">
    <property type="entry name" value="GHMP_kinase_C_sf"/>
</dbReference>
<dbReference type="UniPathway" id="UPA00050">
    <property type="reaction ID" value="UER00064"/>
</dbReference>
<evidence type="ECO:0000256" key="12">
    <source>
        <dbReference type="HAMAP-Rule" id="MF_00384"/>
    </source>
</evidence>
<keyword evidence="7 12" id="KW-0791">Threonine biosynthesis</keyword>
<dbReference type="PROSITE" id="PS00627">
    <property type="entry name" value="GHMP_KINASES_ATP"/>
    <property type="match status" value="1"/>
</dbReference>
<evidence type="ECO:0000256" key="4">
    <source>
        <dbReference type="ARBA" id="ARBA00017858"/>
    </source>
</evidence>
<keyword evidence="12" id="KW-0963">Cytoplasm</keyword>
<dbReference type="InterPro" id="IPR013750">
    <property type="entry name" value="GHMP_kinase_C_dom"/>
</dbReference>
<dbReference type="GO" id="GO:0009088">
    <property type="term" value="P:threonine biosynthetic process"/>
    <property type="evidence" value="ECO:0007669"/>
    <property type="project" value="UniProtKB-UniRule"/>
</dbReference>
<dbReference type="Proteomes" id="UP000031627">
    <property type="component" value="Chromosome"/>
</dbReference>
<evidence type="ECO:0000313" key="15">
    <source>
        <dbReference type="EMBL" id="BAP58791.1"/>
    </source>
</evidence>
<dbReference type="InterPro" id="IPR006203">
    <property type="entry name" value="GHMP_knse_ATP-bd_CS"/>
</dbReference>
<dbReference type="InterPro" id="IPR006204">
    <property type="entry name" value="GHMP_kinase_N_dom"/>
</dbReference>
<keyword evidence="16" id="KW-1185">Reference proteome</keyword>
<dbReference type="InterPro" id="IPR014721">
    <property type="entry name" value="Ribsml_uS5_D2-typ_fold_subgr"/>
</dbReference>
<dbReference type="PANTHER" id="PTHR20861:SF1">
    <property type="entry name" value="HOMOSERINE KINASE"/>
    <property type="match status" value="1"/>
</dbReference>
<dbReference type="Gene3D" id="3.30.230.10">
    <property type="match status" value="1"/>
</dbReference>
<dbReference type="GO" id="GO:0005524">
    <property type="term" value="F:ATP binding"/>
    <property type="evidence" value="ECO:0007669"/>
    <property type="project" value="UniProtKB-UniRule"/>
</dbReference>
<dbReference type="GO" id="GO:0004413">
    <property type="term" value="F:homoserine kinase activity"/>
    <property type="evidence" value="ECO:0007669"/>
    <property type="project" value="UniProtKB-UniRule"/>
</dbReference>
<dbReference type="STRING" id="1410383.TGUWTKB_5650"/>
<dbReference type="Pfam" id="PF00288">
    <property type="entry name" value="GHMP_kinases_N"/>
    <property type="match status" value="1"/>
</dbReference>
<evidence type="ECO:0000256" key="10">
    <source>
        <dbReference type="ARBA" id="ARBA00022840"/>
    </source>
</evidence>
<dbReference type="HOGENOM" id="CLU_041243_1_1_6"/>
<dbReference type="AlphaFoldDB" id="A0A090BWL0"/>
<proteinExistence type="inferred from homology"/>
<evidence type="ECO:0000256" key="3">
    <source>
        <dbReference type="ARBA" id="ARBA00012078"/>
    </source>
</evidence>
<dbReference type="EMBL" id="AP014521">
    <property type="protein sequence ID" value="BAP58791.1"/>
    <property type="molecule type" value="Genomic_DNA"/>
</dbReference>
<evidence type="ECO:0000259" key="14">
    <source>
        <dbReference type="Pfam" id="PF08544"/>
    </source>
</evidence>
<dbReference type="PRINTS" id="PR00958">
    <property type="entry name" value="HOMSERKINASE"/>
</dbReference>
<dbReference type="HAMAP" id="MF_00384">
    <property type="entry name" value="Homoser_kinase"/>
    <property type="match status" value="1"/>
</dbReference>
<reference evidence="15 16" key="2">
    <citation type="journal article" date="2014" name="Curr. Biol.">
        <title>Symbiont-Supplemented Maternal Investment Underpinning Host's Ecological Adaptation.</title>
        <authorList>
            <person name="Kaiwa N."/>
            <person name="Hosokawa T."/>
            <person name="Nikoh N."/>
            <person name="Tanahashi M."/>
            <person name="Moriyama M."/>
            <person name="Meng X.Y."/>
            <person name="Maeda T."/>
            <person name="Yamaguchi K."/>
            <person name="Shigenobu S."/>
            <person name="Ito M."/>
            <person name="Fukatsu T."/>
        </authorList>
    </citation>
    <scope>NUCLEOTIDE SEQUENCE [LARGE SCALE GENOMIC DNA]</scope>
    <source>
        <strain evidence="15 16">UwTKB</strain>
    </source>
</reference>
<keyword evidence="10 12" id="KW-0067">ATP-binding</keyword>
<name>A0A090BWL0_9ENTR</name>
<reference evidence="16" key="1">
    <citation type="submission" date="2013-11" db="EMBL/GenBank/DDBJ databases">
        <title>Symbiont-containing voluminous jelly as an extraordinary maternal gift for overwintering insect nymphs.</title>
        <authorList>
            <person name="Kaiwa N."/>
            <person name="Hosokawa T."/>
            <person name="Nikoh N."/>
            <person name="Meng X.Y."/>
            <person name="Tanahashi M."/>
            <person name="Moriyama M."/>
            <person name="Maeda T."/>
            <person name="Yamaguchi K."/>
            <person name="Shigenobu S."/>
            <person name="Ito M."/>
            <person name="Fukatsu T."/>
        </authorList>
    </citation>
    <scope>NUCLEOTIDE SEQUENCE [LARGE SCALE GENOMIC DNA]</scope>
    <source>
        <strain evidence="16">UwTKB</strain>
    </source>
</reference>
<comment type="pathway">
    <text evidence="1 12">Amino-acid biosynthesis; L-threonine biosynthesis; L-threonine from L-aspartate: step 4/5.</text>
</comment>
<dbReference type="Pfam" id="PF08544">
    <property type="entry name" value="GHMP_kinases_C"/>
    <property type="match status" value="1"/>
</dbReference>